<evidence type="ECO:0000313" key="2">
    <source>
        <dbReference type="EMBL" id="KAG4411850.1"/>
    </source>
</evidence>
<dbReference type="SUPFAM" id="SSF48403">
    <property type="entry name" value="Ankyrin repeat"/>
    <property type="match status" value="1"/>
</dbReference>
<feature type="transmembrane region" description="Helical" evidence="1">
    <location>
        <begin position="380"/>
        <end position="398"/>
    </location>
</feature>
<keyword evidence="1" id="KW-0472">Membrane</keyword>
<reference evidence="2" key="1">
    <citation type="submission" date="2021-02" db="EMBL/GenBank/DDBJ databases">
        <title>Genome sequence Cadophora malorum strain M34.</title>
        <authorList>
            <person name="Stefanovic E."/>
            <person name="Vu D."/>
            <person name="Scully C."/>
            <person name="Dijksterhuis J."/>
            <person name="Roader J."/>
            <person name="Houbraken J."/>
        </authorList>
    </citation>
    <scope>NUCLEOTIDE SEQUENCE</scope>
    <source>
        <strain evidence="2">M34</strain>
    </source>
</reference>
<evidence type="ECO:0000256" key="1">
    <source>
        <dbReference type="SAM" id="Phobius"/>
    </source>
</evidence>
<comment type="caution">
    <text evidence="2">The sequence shown here is derived from an EMBL/GenBank/DDBJ whole genome shotgun (WGS) entry which is preliminary data.</text>
</comment>
<dbReference type="EMBL" id="JAFJYH010000433">
    <property type="protein sequence ID" value="KAG4411850.1"/>
    <property type="molecule type" value="Genomic_DNA"/>
</dbReference>
<organism evidence="2 3">
    <name type="scientific">Cadophora malorum</name>
    <dbReference type="NCBI Taxonomy" id="108018"/>
    <lineage>
        <taxon>Eukaryota</taxon>
        <taxon>Fungi</taxon>
        <taxon>Dikarya</taxon>
        <taxon>Ascomycota</taxon>
        <taxon>Pezizomycotina</taxon>
        <taxon>Leotiomycetes</taxon>
        <taxon>Helotiales</taxon>
        <taxon>Ploettnerulaceae</taxon>
        <taxon>Cadophora</taxon>
    </lineage>
</organism>
<dbReference type="Gene3D" id="1.25.40.20">
    <property type="entry name" value="Ankyrin repeat-containing domain"/>
    <property type="match status" value="1"/>
</dbReference>
<keyword evidence="3" id="KW-1185">Reference proteome</keyword>
<keyword evidence="1" id="KW-0812">Transmembrane</keyword>
<protein>
    <recommendedName>
        <fullName evidence="4">Ankyrin</fullName>
    </recommendedName>
</protein>
<dbReference type="OrthoDB" id="3200163at2759"/>
<keyword evidence="1" id="KW-1133">Transmembrane helix</keyword>
<dbReference type="Proteomes" id="UP000664132">
    <property type="component" value="Unassembled WGS sequence"/>
</dbReference>
<sequence length="399" mass="45749">MELWSQLQDPSWSYTFDAAASIDGLWSTLGSSLSLASRKLLGNIVFGVLYTSRKHQLYLPEESLLVDVRRRLRVVIPSLAFQLQSSSLPWSITAYSVVLCQSVIFQLCVDGNIAGIKRLLQKSRISPFVINQHGENLLHAAARYAHADLWPEEGFAWLFASEYAGTNLEEADSEGWTLLGDAAFNFGWWTQLCVDDPAVSWQSSYLLKAGADVHAQSKGNLTPLDTFLRSCTRYHIDHATRWLKVLKESGINLHRYADQEQSIHGGDHFLKVTWDEELWKWIPTKQQVMYKYGDNADDLSIWIDDFDALSWFHQGRYDLDIFNIILPQQSFDRWQELDAKDDFSLENVIEGEMEENAQQLRSTAESEASANPYELRPRQLFCILLIFLLLNILVHIVLR</sequence>
<accession>A0A8H7VZV5</accession>
<dbReference type="InterPro" id="IPR036770">
    <property type="entry name" value="Ankyrin_rpt-contain_sf"/>
</dbReference>
<proteinExistence type="predicted"/>
<dbReference type="AlphaFoldDB" id="A0A8H7VZV5"/>
<name>A0A8H7VZV5_9HELO</name>
<gene>
    <name evidence="2" type="ORF">IFR04_015013</name>
</gene>
<evidence type="ECO:0008006" key="4">
    <source>
        <dbReference type="Google" id="ProtNLM"/>
    </source>
</evidence>
<evidence type="ECO:0000313" key="3">
    <source>
        <dbReference type="Proteomes" id="UP000664132"/>
    </source>
</evidence>